<keyword evidence="2" id="KW-0859">Xylose metabolism</keyword>
<evidence type="ECO:0000256" key="3">
    <source>
        <dbReference type="ARBA" id="ARBA00022679"/>
    </source>
</evidence>
<dbReference type="GO" id="GO:0016301">
    <property type="term" value="F:kinase activity"/>
    <property type="evidence" value="ECO:0007669"/>
    <property type="project" value="UniProtKB-KW"/>
</dbReference>
<feature type="domain" description="Carbohydrate kinase FGGY C-terminal" evidence="8">
    <location>
        <begin position="264"/>
        <end position="466"/>
    </location>
</feature>
<dbReference type="Gene3D" id="3.30.420.40">
    <property type="match status" value="2"/>
</dbReference>
<dbReference type="GO" id="GO:0042732">
    <property type="term" value="P:D-xylose metabolic process"/>
    <property type="evidence" value="ECO:0007669"/>
    <property type="project" value="UniProtKB-KW"/>
</dbReference>
<evidence type="ECO:0000313" key="10">
    <source>
        <dbReference type="Proteomes" id="UP000440668"/>
    </source>
</evidence>
<keyword evidence="2" id="KW-0119">Carbohydrate metabolism</keyword>
<evidence type="ECO:0000259" key="7">
    <source>
        <dbReference type="Pfam" id="PF00370"/>
    </source>
</evidence>
<dbReference type="PANTHER" id="PTHR43095:SF5">
    <property type="entry name" value="XYLULOSE KINASE"/>
    <property type="match status" value="1"/>
</dbReference>
<dbReference type="InterPro" id="IPR018483">
    <property type="entry name" value="Carb_kinase_FGGY_CS"/>
</dbReference>
<evidence type="ECO:0000259" key="8">
    <source>
        <dbReference type="Pfam" id="PF02782"/>
    </source>
</evidence>
<dbReference type="InterPro" id="IPR050406">
    <property type="entry name" value="FGGY_Carb_Kinase"/>
</dbReference>
<comment type="similarity">
    <text evidence="1 5">Belongs to the FGGY kinase family.</text>
</comment>
<dbReference type="PIRSF" id="PIRSF000538">
    <property type="entry name" value="GlpK"/>
    <property type="match status" value="1"/>
</dbReference>
<dbReference type="InterPro" id="IPR018484">
    <property type="entry name" value="FGGY_N"/>
</dbReference>
<dbReference type="InterPro" id="IPR000577">
    <property type="entry name" value="Carb_kinase_FGGY"/>
</dbReference>
<feature type="region of interest" description="Disordered" evidence="6">
    <location>
        <begin position="400"/>
        <end position="420"/>
    </location>
</feature>
<organism evidence="9 10">
    <name type="scientific">Cellulosimicrobium composti</name>
    <dbReference type="NCBI Taxonomy" id="2672572"/>
    <lineage>
        <taxon>Bacteria</taxon>
        <taxon>Bacillati</taxon>
        <taxon>Actinomycetota</taxon>
        <taxon>Actinomycetes</taxon>
        <taxon>Micrococcales</taxon>
        <taxon>Promicromonosporaceae</taxon>
        <taxon>Cellulosimicrobium</taxon>
    </lineage>
</organism>
<proteinExistence type="inferred from homology"/>
<keyword evidence="3 5" id="KW-0808">Transferase</keyword>
<feature type="compositionally biased region" description="Low complexity" evidence="6">
    <location>
        <begin position="400"/>
        <end position="413"/>
    </location>
</feature>
<protein>
    <submittedName>
        <fullName evidence="9">Carbohydrate kinase</fullName>
    </submittedName>
</protein>
<feature type="compositionally biased region" description="Low complexity" evidence="6">
    <location>
        <begin position="468"/>
        <end position="482"/>
    </location>
</feature>
<dbReference type="InterPro" id="IPR018485">
    <property type="entry name" value="FGGY_C"/>
</dbReference>
<dbReference type="Pfam" id="PF02782">
    <property type="entry name" value="FGGY_C"/>
    <property type="match status" value="1"/>
</dbReference>
<sequence length="506" mass="51164">MRTPAGPPTVHLGVDLGTSGLKLVLLARDGTVVAESEASYDVAHPRPGWSQTDPATWTGALARALDDLAARAGDGVVVRAVGVAGQMHAAVLADAAGLPLAPAVLWTDARAADRLDRWRALPEPVRARLANPLVPGMTGPVLDWFAAHDPALCDRAAHVLLPKDVVRAWFVDDAALPAGTTDRSDAAGTLLWDVTRDAWADDVVAHLDLPGRLLPGVAPSDAVAGTTSRLARWFPASGTAVPVVVGGGDTPVARLAVGAPGLHVNLGTGAQAMAALDRPAPVADAVVHTFADTGAGEDAGWYRLAAVQNAGLALDWALRVLGLSWEDAVALARSAPAGAGGVTFLPFLTGERGGVAGPDARGAWTGLGESTGRAELVRAAVEGMVFAVAAAVDLLDAPGTGPSTGPVGPASAGTRSPDRDAEVVVTGGGTREPLVRELLADALGRPVRRVGLRSATAVGAALLAARGTGDPVEPATTTAAPDLPTPARPDVVEHLAAWRATAAALA</sequence>
<comment type="caution">
    <text evidence="9">The sequence shown here is derived from an EMBL/GenBank/DDBJ whole genome shotgun (WGS) entry which is preliminary data.</text>
</comment>
<keyword evidence="4 5" id="KW-0418">Kinase</keyword>
<dbReference type="RefSeq" id="WP_318657229.1">
    <property type="nucleotide sequence ID" value="NZ_WMKA01000005.1"/>
</dbReference>
<dbReference type="SUPFAM" id="SSF53067">
    <property type="entry name" value="Actin-like ATPase domain"/>
    <property type="match status" value="2"/>
</dbReference>
<evidence type="ECO:0000256" key="4">
    <source>
        <dbReference type="ARBA" id="ARBA00022777"/>
    </source>
</evidence>
<dbReference type="GO" id="GO:0016773">
    <property type="term" value="F:phosphotransferase activity, alcohol group as acceptor"/>
    <property type="evidence" value="ECO:0007669"/>
    <property type="project" value="InterPro"/>
</dbReference>
<evidence type="ECO:0000256" key="2">
    <source>
        <dbReference type="ARBA" id="ARBA00022629"/>
    </source>
</evidence>
<feature type="domain" description="Carbohydrate kinase FGGY N-terminal" evidence="7">
    <location>
        <begin position="11"/>
        <end position="254"/>
    </location>
</feature>
<dbReference type="EMBL" id="WMKA01000005">
    <property type="protein sequence ID" value="MTG88001.1"/>
    <property type="molecule type" value="Genomic_DNA"/>
</dbReference>
<accession>A0A6N7ZF13</accession>
<dbReference type="AlphaFoldDB" id="A0A6N7ZF13"/>
<dbReference type="InterPro" id="IPR043129">
    <property type="entry name" value="ATPase_NBD"/>
</dbReference>
<evidence type="ECO:0000313" key="9">
    <source>
        <dbReference type="EMBL" id="MTG88001.1"/>
    </source>
</evidence>
<dbReference type="PANTHER" id="PTHR43095">
    <property type="entry name" value="SUGAR KINASE"/>
    <property type="match status" value="1"/>
</dbReference>
<dbReference type="Pfam" id="PF00370">
    <property type="entry name" value="FGGY_N"/>
    <property type="match status" value="1"/>
</dbReference>
<evidence type="ECO:0000256" key="5">
    <source>
        <dbReference type="RuleBase" id="RU003733"/>
    </source>
</evidence>
<evidence type="ECO:0000256" key="1">
    <source>
        <dbReference type="ARBA" id="ARBA00009156"/>
    </source>
</evidence>
<dbReference type="Proteomes" id="UP000440668">
    <property type="component" value="Unassembled WGS sequence"/>
</dbReference>
<feature type="region of interest" description="Disordered" evidence="6">
    <location>
        <begin position="468"/>
        <end position="487"/>
    </location>
</feature>
<evidence type="ECO:0000256" key="6">
    <source>
        <dbReference type="SAM" id="MobiDB-lite"/>
    </source>
</evidence>
<name>A0A6N7ZF13_9MICO</name>
<dbReference type="PROSITE" id="PS00445">
    <property type="entry name" value="FGGY_KINASES_2"/>
    <property type="match status" value="1"/>
</dbReference>
<gene>
    <name evidence="9" type="ORF">GJV82_03375</name>
</gene>
<reference evidence="9 10" key="1">
    <citation type="submission" date="2019-11" db="EMBL/GenBank/DDBJ databases">
        <title>Cellulosimicrobium composti sp. nov. isolated from a compost.</title>
        <authorList>
            <person name="Yang Y."/>
        </authorList>
    </citation>
    <scope>NUCLEOTIDE SEQUENCE [LARGE SCALE GENOMIC DNA]</scope>
    <source>
        <strain evidence="9 10">BIT-GX5</strain>
    </source>
</reference>